<dbReference type="Gene3D" id="2.60.450.10">
    <property type="entry name" value="Lipopolysaccharide (LPS) transport protein A like domain"/>
    <property type="match status" value="1"/>
</dbReference>
<keyword evidence="5" id="KW-0472">Membrane</keyword>
<dbReference type="GO" id="GO:0030288">
    <property type="term" value="C:outer membrane-bounded periplasmic space"/>
    <property type="evidence" value="ECO:0007669"/>
    <property type="project" value="TreeGrafter"/>
</dbReference>
<keyword evidence="1" id="KW-1003">Cell membrane</keyword>
<accession>A0A3B1A3B9</accession>
<dbReference type="InterPro" id="IPR026265">
    <property type="entry name" value="LptC"/>
</dbReference>
<dbReference type="GO" id="GO:0015221">
    <property type="term" value="F:lipopolysaccharide transmembrane transporter activity"/>
    <property type="evidence" value="ECO:0007669"/>
    <property type="project" value="InterPro"/>
</dbReference>
<proteinExistence type="predicted"/>
<dbReference type="NCBIfam" id="TIGR04409">
    <property type="entry name" value="LptC_YrbK"/>
    <property type="match status" value="1"/>
</dbReference>
<dbReference type="InterPro" id="IPR052363">
    <property type="entry name" value="LPS_export_LptC"/>
</dbReference>
<dbReference type="InterPro" id="IPR010664">
    <property type="entry name" value="LipoPS_assembly_LptC-rel"/>
</dbReference>
<keyword evidence="4" id="KW-1133">Transmembrane helix</keyword>
<dbReference type="GO" id="GO:0017089">
    <property type="term" value="F:glycolipid transfer activity"/>
    <property type="evidence" value="ECO:0007669"/>
    <property type="project" value="TreeGrafter"/>
</dbReference>
<gene>
    <name evidence="6" type="ORF">MNBD_GAMMA20-1608</name>
</gene>
<dbReference type="EMBL" id="UOFU01000195">
    <property type="protein sequence ID" value="VAX00249.1"/>
    <property type="molecule type" value="Genomic_DNA"/>
</dbReference>
<keyword evidence="2" id="KW-0997">Cell inner membrane</keyword>
<evidence type="ECO:0000256" key="4">
    <source>
        <dbReference type="ARBA" id="ARBA00022989"/>
    </source>
</evidence>
<evidence type="ECO:0000256" key="1">
    <source>
        <dbReference type="ARBA" id="ARBA00022475"/>
    </source>
</evidence>
<dbReference type="PANTHER" id="PTHR37481">
    <property type="entry name" value="LIPOPOLYSACCHARIDE EXPORT SYSTEM PROTEIN LPTC"/>
    <property type="match status" value="1"/>
</dbReference>
<evidence type="ECO:0000313" key="6">
    <source>
        <dbReference type="EMBL" id="VAX00249.1"/>
    </source>
</evidence>
<evidence type="ECO:0000256" key="3">
    <source>
        <dbReference type="ARBA" id="ARBA00022692"/>
    </source>
</evidence>
<evidence type="ECO:0000256" key="2">
    <source>
        <dbReference type="ARBA" id="ARBA00022519"/>
    </source>
</evidence>
<reference evidence="6" key="1">
    <citation type="submission" date="2018-06" db="EMBL/GenBank/DDBJ databases">
        <authorList>
            <person name="Zhirakovskaya E."/>
        </authorList>
    </citation>
    <scope>NUCLEOTIDE SEQUENCE</scope>
</reference>
<dbReference type="PANTHER" id="PTHR37481:SF1">
    <property type="entry name" value="LIPOPOLYSACCHARIDE EXPORT SYSTEM PROTEIN LPTC"/>
    <property type="match status" value="1"/>
</dbReference>
<dbReference type="GO" id="GO:0005886">
    <property type="term" value="C:plasma membrane"/>
    <property type="evidence" value="ECO:0007669"/>
    <property type="project" value="InterPro"/>
</dbReference>
<protein>
    <recommendedName>
        <fullName evidence="7">Lipopolysaccharide export system protein LptC</fullName>
    </recommendedName>
</protein>
<organism evidence="6">
    <name type="scientific">hydrothermal vent metagenome</name>
    <dbReference type="NCBI Taxonomy" id="652676"/>
    <lineage>
        <taxon>unclassified sequences</taxon>
        <taxon>metagenomes</taxon>
        <taxon>ecological metagenomes</taxon>
    </lineage>
</organism>
<sequence>MWRKLTLPLAVAALAWLSAEWLWEQEIEAPAATPRAGVEAPDAFMEGMVMRAMNKQGQPRYEMRATRAVHFTQGDRTDFDAPFITFYRPDGRLWTLAAEQGQASDGDHDILLSGEVLMRRPQNPAQPMGPAEMEVFTRELRILSDREYAETDQPTTIVHAYGHVDAVGMKVWFKQERLQLLSQVKGIYASTH</sequence>
<name>A0A3B1A3B9_9ZZZZ</name>
<dbReference type="AlphaFoldDB" id="A0A3B1A3B9"/>
<keyword evidence="3" id="KW-0812">Transmembrane</keyword>
<dbReference type="Pfam" id="PF06835">
    <property type="entry name" value="LptC"/>
    <property type="match status" value="1"/>
</dbReference>
<evidence type="ECO:0000256" key="5">
    <source>
        <dbReference type="ARBA" id="ARBA00023136"/>
    </source>
</evidence>
<evidence type="ECO:0008006" key="7">
    <source>
        <dbReference type="Google" id="ProtNLM"/>
    </source>
</evidence>